<dbReference type="GO" id="GO:0000155">
    <property type="term" value="F:phosphorelay sensor kinase activity"/>
    <property type="evidence" value="ECO:0007669"/>
    <property type="project" value="InterPro"/>
</dbReference>
<dbReference type="SMART" id="SM00388">
    <property type="entry name" value="HisKA"/>
    <property type="match status" value="1"/>
</dbReference>
<keyword evidence="6" id="KW-0472">Membrane</keyword>
<keyword evidence="4" id="KW-0808">Transferase</keyword>
<dbReference type="PROSITE" id="PS50109">
    <property type="entry name" value="HIS_KIN"/>
    <property type="match status" value="1"/>
</dbReference>
<protein>
    <recommendedName>
        <fullName evidence="2">histidine kinase</fullName>
        <ecNumber evidence="2">2.7.13.3</ecNumber>
    </recommendedName>
</protein>
<dbReference type="InterPro" id="IPR003661">
    <property type="entry name" value="HisK_dim/P_dom"/>
</dbReference>
<dbReference type="InterPro" id="IPR000700">
    <property type="entry name" value="PAS-assoc_C"/>
</dbReference>
<feature type="domain" description="PAC" evidence="9">
    <location>
        <begin position="571"/>
        <end position="621"/>
    </location>
</feature>
<dbReference type="CDD" id="cd00130">
    <property type="entry name" value="PAS"/>
    <property type="match status" value="3"/>
</dbReference>
<feature type="transmembrane region" description="Helical" evidence="6">
    <location>
        <begin position="12"/>
        <end position="33"/>
    </location>
</feature>
<dbReference type="Pfam" id="PF02518">
    <property type="entry name" value="HATPase_c"/>
    <property type="match status" value="1"/>
</dbReference>
<evidence type="ECO:0000259" key="9">
    <source>
        <dbReference type="PROSITE" id="PS50113"/>
    </source>
</evidence>
<feature type="domain" description="PAS" evidence="8">
    <location>
        <begin position="512"/>
        <end position="568"/>
    </location>
</feature>
<accession>M7MHX4</accession>
<dbReference type="InterPro" id="IPR035965">
    <property type="entry name" value="PAS-like_dom_sf"/>
</dbReference>
<evidence type="ECO:0000256" key="2">
    <source>
        <dbReference type="ARBA" id="ARBA00012438"/>
    </source>
</evidence>
<gene>
    <name evidence="10" type="ORF">D778_00640</name>
</gene>
<dbReference type="EMBL" id="ANLA01000015">
    <property type="protein sequence ID" value="EMQ94686.1"/>
    <property type="molecule type" value="Genomic_DNA"/>
</dbReference>
<dbReference type="PATRIC" id="fig|1137281.3.peg.2073"/>
<organism evidence="10 11">
    <name type="scientific">Xanthomarina gelatinilytica</name>
    <dbReference type="NCBI Taxonomy" id="1137281"/>
    <lineage>
        <taxon>Bacteria</taxon>
        <taxon>Pseudomonadati</taxon>
        <taxon>Bacteroidota</taxon>
        <taxon>Flavobacteriia</taxon>
        <taxon>Flavobacteriales</taxon>
        <taxon>Flavobacteriaceae</taxon>
        <taxon>Xanthomarina</taxon>
    </lineage>
</organism>
<evidence type="ECO:0000256" key="5">
    <source>
        <dbReference type="ARBA" id="ARBA00022777"/>
    </source>
</evidence>
<evidence type="ECO:0000259" key="7">
    <source>
        <dbReference type="PROSITE" id="PS50109"/>
    </source>
</evidence>
<dbReference type="SMART" id="SM00091">
    <property type="entry name" value="PAS"/>
    <property type="match status" value="3"/>
</dbReference>
<dbReference type="SUPFAM" id="SSF47384">
    <property type="entry name" value="Homodimeric domain of signal transducing histidine kinase"/>
    <property type="match status" value="1"/>
</dbReference>
<dbReference type="RefSeq" id="WP_007650369.1">
    <property type="nucleotide sequence ID" value="NZ_ANLA01000015.1"/>
</dbReference>
<dbReference type="Gene3D" id="3.30.450.20">
    <property type="entry name" value="PAS domain"/>
    <property type="match status" value="3"/>
</dbReference>
<dbReference type="PANTHER" id="PTHR43304">
    <property type="entry name" value="PHYTOCHROME-LIKE PROTEIN CPH1"/>
    <property type="match status" value="1"/>
</dbReference>
<dbReference type="Gene3D" id="1.10.287.130">
    <property type="match status" value="1"/>
</dbReference>
<proteinExistence type="predicted"/>
<evidence type="ECO:0000256" key="4">
    <source>
        <dbReference type="ARBA" id="ARBA00022679"/>
    </source>
</evidence>
<dbReference type="OrthoDB" id="9124519at2"/>
<evidence type="ECO:0000259" key="8">
    <source>
        <dbReference type="PROSITE" id="PS50112"/>
    </source>
</evidence>
<dbReference type="Pfam" id="PF08447">
    <property type="entry name" value="PAS_3"/>
    <property type="match status" value="1"/>
</dbReference>
<dbReference type="Gene3D" id="3.30.565.10">
    <property type="entry name" value="Histidine kinase-like ATPase, C-terminal domain"/>
    <property type="match status" value="1"/>
</dbReference>
<dbReference type="SUPFAM" id="SSF55874">
    <property type="entry name" value="ATPase domain of HSP90 chaperone/DNA topoisomerase II/histidine kinase"/>
    <property type="match status" value="1"/>
</dbReference>
<sequence length="864" mass="99398">MDFKHVYTSSKTYIILLIVALGLLVFTASITYLQILNMQKSSELVKHTLQVYNAIGDLTTHYSQAESEEFREELLKTGGAGMAFKNYREEGQTILDSLKTLTSDNKEQLARLESFEVLLDKLYTQLQQLDTVNFKNSEEALSYSQSQKMKINGTLYHLRNAKNELLAYEQRLMQEREVNYNSHKSLAPLTLLVLTFFALLVFVLSFIRIYKNKRRFRKSEAFLKNVLSTTDNVVNYYEPIFNNNNDIIDFKILYANDCNSDYFGLEPDEMIGDSVLNVFPFLSENGEFNKMKQCYLEQTKEISDRQIVVQDSNMWFESIVTPLADGILETARNTTAEEEAKEIQLAFKKRLESQNLRLLDNRAFLGNIFKSISHVVMHFKSIRNTKGEIVDFKILFVNERINPITGDLPEELKNKKVSKVFPDIFKNGVFEHLVNAIELNRPEEYEVPHEKNGKTTWFRATAIKLGDGVTVTTRDITEEKEKANQLIKLNEQLVIRNSILTDAEKIAKTGSFLWYLESDITEISDNFFQMLGYKANEFKPSPETYKKFIHPDDLELVTEKTKKSLTTLKPNEYTYRVVTKSGHVKYFKTNGQFINKDDETVMIGVVQDVTQSIEAEEKLRKSNLELLQSNAELESFNRVASHDLQEPLRKIQLFISRIEDKESDRFSNKSLEYFTKVKNAGKRMQSLIQNLLAYSRIDSTKTDFETVDLNLVLEKVLDDLATNINETQTSVHADALPEIKGVFFQMEQLFANLISNAIKYRSSIETPVIHITSEKIHAADIPETFLKTSKQYHKISVMDNGIGFDVKYADKIFEVFQRLHQKNEYSGTGIGLAICKKIVENHNGYIFATAKLGTGAQFIMYLPA</sequence>
<dbReference type="InterPro" id="IPR013655">
    <property type="entry name" value="PAS_fold_3"/>
</dbReference>
<evidence type="ECO:0000256" key="6">
    <source>
        <dbReference type="SAM" id="Phobius"/>
    </source>
</evidence>
<dbReference type="eggNOG" id="COG4251">
    <property type="taxonomic scope" value="Bacteria"/>
</dbReference>
<comment type="caution">
    <text evidence="10">The sequence shown here is derived from an EMBL/GenBank/DDBJ whole genome shotgun (WGS) entry which is preliminary data.</text>
</comment>
<dbReference type="PANTHER" id="PTHR43304:SF1">
    <property type="entry name" value="PAC DOMAIN-CONTAINING PROTEIN"/>
    <property type="match status" value="1"/>
</dbReference>
<evidence type="ECO:0000256" key="1">
    <source>
        <dbReference type="ARBA" id="ARBA00000085"/>
    </source>
</evidence>
<dbReference type="NCBIfam" id="TIGR00229">
    <property type="entry name" value="sensory_box"/>
    <property type="match status" value="2"/>
</dbReference>
<dbReference type="InterPro" id="IPR036097">
    <property type="entry name" value="HisK_dim/P_sf"/>
</dbReference>
<feature type="domain" description="Histidine kinase" evidence="7">
    <location>
        <begin position="639"/>
        <end position="864"/>
    </location>
</feature>
<dbReference type="SUPFAM" id="SSF55785">
    <property type="entry name" value="PYP-like sensor domain (PAS domain)"/>
    <property type="match status" value="3"/>
</dbReference>
<dbReference type="PROSITE" id="PS50113">
    <property type="entry name" value="PAC"/>
    <property type="match status" value="1"/>
</dbReference>
<name>M7MHX4_9FLAO</name>
<evidence type="ECO:0000313" key="11">
    <source>
        <dbReference type="Proteomes" id="UP000012024"/>
    </source>
</evidence>
<dbReference type="Pfam" id="PF00512">
    <property type="entry name" value="HisKA"/>
    <property type="match status" value="1"/>
</dbReference>
<keyword evidence="6" id="KW-1133">Transmembrane helix</keyword>
<evidence type="ECO:0000313" key="10">
    <source>
        <dbReference type="EMBL" id="EMQ94686.1"/>
    </source>
</evidence>
<dbReference type="EC" id="2.7.13.3" evidence="2"/>
<dbReference type="InterPro" id="IPR000014">
    <property type="entry name" value="PAS"/>
</dbReference>
<keyword evidence="6" id="KW-0812">Transmembrane</keyword>
<dbReference type="PRINTS" id="PR00344">
    <property type="entry name" value="BCTRLSENSOR"/>
</dbReference>
<dbReference type="PROSITE" id="PS50112">
    <property type="entry name" value="PAS"/>
    <property type="match status" value="2"/>
</dbReference>
<dbReference type="InterPro" id="IPR052162">
    <property type="entry name" value="Sensor_kinase/Photoreceptor"/>
</dbReference>
<dbReference type="InterPro" id="IPR036890">
    <property type="entry name" value="HATPase_C_sf"/>
</dbReference>
<dbReference type="InterPro" id="IPR004358">
    <property type="entry name" value="Sig_transdc_His_kin-like_C"/>
</dbReference>
<dbReference type="GeneID" id="98641933"/>
<dbReference type="InterPro" id="IPR003594">
    <property type="entry name" value="HATPase_dom"/>
</dbReference>
<reference evidence="10 11" key="1">
    <citation type="submission" date="2012-12" db="EMBL/GenBank/DDBJ databases">
        <title>Genome assembly of Formosa sp. AK20.</title>
        <authorList>
            <person name="Kumar R."/>
            <person name="Khatri I."/>
            <person name="Vaidya B."/>
            <person name="Subramanian S."/>
            <person name="Pinnaka A."/>
        </authorList>
    </citation>
    <scope>NUCLEOTIDE SEQUENCE [LARGE SCALE GENOMIC DNA]</scope>
    <source>
        <strain evidence="10 11">AK20</strain>
    </source>
</reference>
<keyword evidence="3" id="KW-0597">Phosphoprotein</keyword>
<dbReference type="SMART" id="SM00387">
    <property type="entry name" value="HATPase_c"/>
    <property type="match status" value="1"/>
</dbReference>
<evidence type="ECO:0000256" key="3">
    <source>
        <dbReference type="ARBA" id="ARBA00022553"/>
    </source>
</evidence>
<dbReference type="Pfam" id="PF13426">
    <property type="entry name" value="PAS_9"/>
    <property type="match status" value="2"/>
</dbReference>
<dbReference type="CDD" id="cd00082">
    <property type="entry name" value="HisKA"/>
    <property type="match status" value="1"/>
</dbReference>
<dbReference type="Proteomes" id="UP000012024">
    <property type="component" value="Unassembled WGS sequence"/>
</dbReference>
<dbReference type="InterPro" id="IPR005467">
    <property type="entry name" value="His_kinase_dom"/>
</dbReference>
<feature type="domain" description="PAS" evidence="8">
    <location>
        <begin position="219"/>
        <end position="276"/>
    </location>
</feature>
<feature type="transmembrane region" description="Helical" evidence="6">
    <location>
        <begin position="186"/>
        <end position="210"/>
    </location>
</feature>
<keyword evidence="5 10" id="KW-0418">Kinase</keyword>
<keyword evidence="11" id="KW-1185">Reference proteome</keyword>
<comment type="catalytic activity">
    <reaction evidence="1">
        <text>ATP + protein L-histidine = ADP + protein N-phospho-L-histidine.</text>
        <dbReference type="EC" id="2.7.13.3"/>
    </reaction>
</comment>
<dbReference type="AlphaFoldDB" id="M7MHX4"/>